<evidence type="ECO:0000313" key="5">
    <source>
        <dbReference type="EMBL" id="HIU43547.1"/>
    </source>
</evidence>
<organism evidence="5 6">
    <name type="scientific">Candidatus Ventrousia excrementavium</name>
    <dbReference type="NCBI Taxonomy" id="2840961"/>
    <lineage>
        <taxon>Bacteria</taxon>
        <taxon>Bacillati</taxon>
        <taxon>Bacillota</taxon>
        <taxon>Clostridia</taxon>
        <taxon>Eubacteriales</taxon>
        <taxon>Clostridiaceae</taxon>
        <taxon>Clostridiaceae incertae sedis</taxon>
        <taxon>Candidatus Ventrousia</taxon>
    </lineage>
</organism>
<dbReference type="PANTHER" id="PTHR40446:SF2">
    <property type="entry name" value="N-ACETYLGLUCOSAMINE-1-PHOSPHODIESTER ALPHA-N-ACETYLGLUCOSAMINIDASE"/>
    <property type="match status" value="1"/>
</dbReference>
<comment type="caution">
    <text evidence="5">The sequence shown here is derived from an EMBL/GenBank/DDBJ whole genome shotgun (WGS) entry which is preliminary data.</text>
</comment>
<dbReference type="GO" id="GO:0016798">
    <property type="term" value="F:hydrolase activity, acting on glycosyl bonds"/>
    <property type="evidence" value="ECO:0007669"/>
    <property type="project" value="UniProtKB-KW"/>
</dbReference>
<keyword evidence="2" id="KW-0732">Signal</keyword>
<proteinExistence type="predicted"/>
<dbReference type="InterPro" id="IPR018711">
    <property type="entry name" value="NAGPA"/>
</dbReference>
<feature type="domain" description="SLH" evidence="3">
    <location>
        <begin position="88"/>
        <end position="123"/>
    </location>
</feature>
<evidence type="ECO:0000313" key="6">
    <source>
        <dbReference type="Proteomes" id="UP000824073"/>
    </source>
</evidence>
<reference evidence="5" key="1">
    <citation type="submission" date="2020-10" db="EMBL/GenBank/DDBJ databases">
        <authorList>
            <person name="Gilroy R."/>
        </authorList>
    </citation>
    <scope>NUCLEOTIDE SEQUENCE</scope>
    <source>
        <strain evidence="5">CHK191-8634</strain>
    </source>
</reference>
<evidence type="ECO:0000259" key="4">
    <source>
        <dbReference type="Pfam" id="PF09992"/>
    </source>
</evidence>
<keyword evidence="1" id="KW-0677">Repeat</keyword>
<evidence type="ECO:0000256" key="2">
    <source>
        <dbReference type="SAM" id="SignalP"/>
    </source>
</evidence>
<accession>A0A9D1IUE5</accession>
<dbReference type="AlphaFoldDB" id="A0A9D1IUE5"/>
<reference evidence="5" key="2">
    <citation type="journal article" date="2021" name="PeerJ">
        <title>Extensive microbial diversity within the chicken gut microbiome revealed by metagenomics and culture.</title>
        <authorList>
            <person name="Gilroy R."/>
            <person name="Ravi A."/>
            <person name="Getino M."/>
            <person name="Pursley I."/>
            <person name="Horton D.L."/>
            <person name="Alikhan N.F."/>
            <person name="Baker D."/>
            <person name="Gharbi K."/>
            <person name="Hall N."/>
            <person name="Watson M."/>
            <person name="Adriaenssens E.M."/>
            <person name="Foster-Nyarko E."/>
            <person name="Jarju S."/>
            <person name="Secka A."/>
            <person name="Antonio M."/>
            <person name="Oren A."/>
            <person name="Chaudhuri R.R."/>
            <person name="La Ragione R."/>
            <person name="Hildebrand F."/>
            <person name="Pallen M.J."/>
        </authorList>
    </citation>
    <scope>NUCLEOTIDE SEQUENCE</scope>
    <source>
        <strain evidence="5">CHK191-8634</strain>
    </source>
</reference>
<sequence length="570" mass="59790">MKSLLRRTLSLALAAALLVGGLLMPAAASGASEESTQNADHLKALGLFQGTENGYELNNTPDRTQGLVMLIRLLGREQEALSGSYTHPFTDVAASGWEAPYVGYGFESSLTSGVGGGLFGGSQTLAARDYVTFLLRSLGYSDADGDFTWQYALSFAAQIGMMTTDAAIALSSASFNRGDMVDLSYSALTCQMADGSGSLAEKLAAEGVFTTAQGQAEGVIGAGVKVYTYTPYQPPREEGPGVTYSRQSVAGITADVITVDLLNPKVRVEARLVNNKVGATQSFATIAQNSGAKAVVNANFFNSEGDKALIGSLMTNGELMYSMTDYTTLGIRDDGSVTWGRPSMAVWLKGPNTTAKHWFARAVNVDAASYHTTGYSVMYTPAYGTSVTAPCNGYAIEVRNDVVTAYTSYAPGSVITIPADGYVVLLGTAITGLYLYEPPAVGTPITTEVYLFTEDPEGFDPAGVTTMVAGSPCLIKDGVISNVVDANFDLSKFTSGSTPRTAVGTTADGRMILLSTSSATMDQLKQAMLALGCTDAVNLDGGGSCGMYYDGQILHTPGRELTATLQIFVD</sequence>
<feature type="signal peptide" evidence="2">
    <location>
        <begin position="1"/>
        <end position="28"/>
    </location>
</feature>
<dbReference type="Pfam" id="PF00395">
    <property type="entry name" value="SLH"/>
    <property type="match status" value="1"/>
</dbReference>
<dbReference type="PANTHER" id="PTHR40446">
    <property type="entry name" value="N-ACETYLGLUCOSAMINE-1-PHOSPHODIESTER ALPHA-N-ACETYLGLUCOSAMINIDASE"/>
    <property type="match status" value="1"/>
</dbReference>
<feature type="domain" description="Phosphodiester glycosidase" evidence="4">
    <location>
        <begin position="420"/>
        <end position="558"/>
    </location>
</feature>
<dbReference type="Proteomes" id="UP000824073">
    <property type="component" value="Unassembled WGS sequence"/>
</dbReference>
<dbReference type="Pfam" id="PF09992">
    <property type="entry name" value="NAGPA"/>
    <property type="match status" value="1"/>
</dbReference>
<evidence type="ECO:0000259" key="3">
    <source>
        <dbReference type="Pfam" id="PF00395"/>
    </source>
</evidence>
<protein>
    <submittedName>
        <fullName evidence="5">Phosphodiester glycosidase family protein</fullName>
    </submittedName>
</protein>
<name>A0A9D1IUE5_9CLOT</name>
<keyword evidence="5" id="KW-0326">Glycosidase</keyword>
<gene>
    <name evidence="5" type="ORF">IAB67_04535</name>
</gene>
<keyword evidence="5" id="KW-0378">Hydrolase</keyword>
<evidence type="ECO:0000256" key="1">
    <source>
        <dbReference type="ARBA" id="ARBA00022737"/>
    </source>
</evidence>
<dbReference type="EMBL" id="DVMR01000038">
    <property type="protein sequence ID" value="HIU43547.1"/>
    <property type="molecule type" value="Genomic_DNA"/>
</dbReference>
<dbReference type="InterPro" id="IPR001119">
    <property type="entry name" value="SLH_dom"/>
</dbReference>
<feature type="chain" id="PRO_5039564878" evidence="2">
    <location>
        <begin position="29"/>
        <end position="570"/>
    </location>
</feature>